<dbReference type="InterPro" id="IPR051487">
    <property type="entry name" value="Ser/Thr_Proteases_Immune/Dev"/>
</dbReference>
<dbReference type="InterPro" id="IPR043504">
    <property type="entry name" value="Peptidase_S1_PA_chymotrypsin"/>
</dbReference>
<evidence type="ECO:0000256" key="2">
    <source>
        <dbReference type="ARBA" id="ARBA00024195"/>
    </source>
</evidence>
<feature type="signal peptide" evidence="3">
    <location>
        <begin position="1"/>
        <end position="23"/>
    </location>
</feature>
<dbReference type="PANTHER" id="PTHR24256">
    <property type="entry name" value="TRYPTASE-RELATED"/>
    <property type="match status" value="1"/>
</dbReference>
<feature type="domain" description="Peptidase S1" evidence="4">
    <location>
        <begin position="40"/>
        <end position="286"/>
    </location>
</feature>
<dbReference type="SUPFAM" id="SSF50494">
    <property type="entry name" value="Trypsin-like serine proteases"/>
    <property type="match status" value="1"/>
</dbReference>
<evidence type="ECO:0000256" key="1">
    <source>
        <dbReference type="ARBA" id="ARBA00023157"/>
    </source>
</evidence>
<evidence type="ECO:0000256" key="3">
    <source>
        <dbReference type="SAM" id="SignalP"/>
    </source>
</evidence>
<dbReference type="AlphaFoldDB" id="A0A1I8BRR2"/>
<organism evidence="5 6">
    <name type="scientific">Meloidogyne hapla</name>
    <name type="common">Root-knot nematode worm</name>
    <dbReference type="NCBI Taxonomy" id="6305"/>
    <lineage>
        <taxon>Eukaryota</taxon>
        <taxon>Metazoa</taxon>
        <taxon>Ecdysozoa</taxon>
        <taxon>Nematoda</taxon>
        <taxon>Chromadorea</taxon>
        <taxon>Rhabditida</taxon>
        <taxon>Tylenchina</taxon>
        <taxon>Tylenchomorpha</taxon>
        <taxon>Tylenchoidea</taxon>
        <taxon>Meloidogynidae</taxon>
        <taxon>Meloidogyninae</taxon>
        <taxon>Meloidogyne</taxon>
    </lineage>
</organism>
<evidence type="ECO:0000259" key="4">
    <source>
        <dbReference type="PROSITE" id="PS50240"/>
    </source>
</evidence>
<evidence type="ECO:0000313" key="6">
    <source>
        <dbReference type="WBParaSite" id="MhA1_Contig520.frz3.gene11"/>
    </source>
</evidence>
<dbReference type="Proteomes" id="UP000095281">
    <property type="component" value="Unplaced"/>
</dbReference>
<keyword evidence="5" id="KW-1185">Reference proteome</keyword>
<dbReference type="PROSITE" id="PS50240">
    <property type="entry name" value="TRYPSIN_DOM"/>
    <property type="match status" value="1"/>
</dbReference>
<keyword evidence="1" id="KW-1015">Disulfide bond</keyword>
<dbReference type="InterPro" id="IPR001254">
    <property type="entry name" value="Trypsin_dom"/>
</dbReference>
<feature type="chain" id="PRO_5009316111" evidence="3">
    <location>
        <begin position="24"/>
        <end position="314"/>
    </location>
</feature>
<name>A0A1I8BRR2_MELHA</name>
<dbReference type="GO" id="GO:0004252">
    <property type="term" value="F:serine-type endopeptidase activity"/>
    <property type="evidence" value="ECO:0007669"/>
    <property type="project" value="InterPro"/>
</dbReference>
<sequence length="314" mass="35581">MNTKINFDVFFVVSVLLFGYNFGDDCTPKCGVRPNTLQRVLGGDENIDSSWPWVFELKAENPCSTHYCTSQLIASNFALTSAHCLFYDFYACKNSNKTNFVEHSPEEITLLKNNDIYKIKKFYYPEKFEENSNGFKMFPFDLAILELEEDVENEPVCVAKLFNPYSARMHSEQLVGYGLHDPFTNENSHKLRAAPVQLYEAGVGVIGARCRAEWGLLARLCGAAENKGALKGDSGTGIFVNHNNGKHFFTHGVMSAYKGGSPSRHLIPDVYTPISEFCDWIQDKTGNKVKCINPYVKDPSCYRKYKNDQEENNF</sequence>
<dbReference type="Gene3D" id="2.40.10.10">
    <property type="entry name" value="Trypsin-like serine proteases"/>
    <property type="match status" value="1"/>
</dbReference>
<accession>A0A1I8BRR2</accession>
<dbReference type="WBParaSite" id="MhA1_Contig520.frz3.gene11">
    <property type="protein sequence ID" value="MhA1_Contig520.frz3.gene11"/>
    <property type="gene ID" value="MhA1_Contig520.frz3.gene11"/>
</dbReference>
<dbReference type="Pfam" id="PF00089">
    <property type="entry name" value="Trypsin"/>
    <property type="match status" value="1"/>
</dbReference>
<proteinExistence type="inferred from homology"/>
<dbReference type="GO" id="GO:0006508">
    <property type="term" value="P:proteolysis"/>
    <property type="evidence" value="ECO:0007669"/>
    <property type="project" value="InterPro"/>
</dbReference>
<keyword evidence="3" id="KW-0732">Signal</keyword>
<comment type="similarity">
    <text evidence="2">Belongs to the peptidase S1 family. CLIP subfamily.</text>
</comment>
<evidence type="ECO:0000313" key="5">
    <source>
        <dbReference type="Proteomes" id="UP000095281"/>
    </source>
</evidence>
<dbReference type="InterPro" id="IPR009003">
    <property type="entry name" value="Peptidase_S1_PA"/>
</dbReference>
<dbReference type="SMART" id="SM00020">
    <property type="entry name" value="Tryp_SPc"/>
    <property type="match status" value="1"/>
</dbReference>
<protein>
    <submittedName>
        <fullName evidence="6">Peptidase S1 domain-containing protein</fullName>
    </submittedName>
</protein>
<reference evidence="6" key="1">
    <citation type="submission" date="2016-11" db="UniProtKB">
        <authorList>
            <consortium name="WormBaseParasite"/>
        </authorList>
    </citation>
    <scope>IDENTIFICATION</scope>
</reference>